<organism evidence="1">
    <name type="scientific">Anguilla anguilla</name>
    <name type="common">European freshwater eel</name>
    <name type="synonym">Muraena anguilla</name>
    <dbReference type="NCBI Taxonomy" id="7936"/>
    <lineage>
        <taxon>Eukaryota</taxon>
        <taxon>Metazoa</taxon>
        <taxon>Chordata</taxon>
        <taxon>Craniata</taxon>
        <taxon>Vertebrata</taxon>
        <taxon>Euteleostomi</taxon>
        <taxon>Actinopterygii</taxon>
        <taxon>Neopterygii</taxon>
        <taxon>Teleostei</taxon>
        <taxon>Anguilliformes</taxon>
        <taxon>Anguillidae</taxon>
        <taxon>Anguilla</taxon>
    </lineage>
</organism>
<accession>A0A0E9X6C3</accession>
<dbReference type="AlphaFoldDB" id="A0A0E9X6C3"/>
<reference evidence="1" key="2">
    <citation type="journal article" date="2015" name="Fish Shellfish Immunol.">
        <title>Early steps in the European eel (Anguilla anguilla)-Vibrio vulnificus interaction in the gills: Role of the RtxA13 toxin.</title>
        <authorList>
            <person name="Callol A."/>
            <person name="Pajuelo D."/>
            <person name="Ebbesson L."/>
            <person name="Teles M."/>
            <person name="MacKenzie S."/>
            <person name="Amaro C."/>
        </authorList>
    </citation>
    <scope>NUCLEOTIDE SEQUENCE</scope>
</reference>
<dbReference type="EMBL" id="GBXM01011354">
    <property type="protein sequence ID" value="JAH97223.1"/>
    <property type="molecule type" value="Transcribed_RNA"/>
</dbReference>
<name>A0A0E9X6C3_ANGAN</name>
<proteinExistence type="predicted"/>
<reference evidence="1" key="1">
    <citation type="submission" date="2014-11" db="EMBL/GenBank/DDBJ databases">
        <authorList>
            <person name="Amaro Gonzalez C."/>
        </authorList>
    </citation>
    <scope>NUCLEOTIDE SEQUENCE</scope>
</reference>
<evidence type="ECO:0000313" key="1">
    <source>
        <dbReference type="EMBL" id="JAH97223.1"/>
    </source>
</evidence>
<sequence length="56" mass="6448">MAEKYFLIDSCKKKTKKKTQRPVLKLVCFPPWQNARFSVGGVNLALVMQENHSKPI</sequence>
<protein>
    <submittedName>
        <fullName evidence="1">Uncharacterized protein</fullName>
    </submittedName>
</protein>